<name>A0A851LGK2_CORCR</name>
<dbReference type="AlphaFoldDB" id="A0A851LGK2"/>
<organism evidence="2 3">
    <name type="scientific">Corythaeola cristata</name>
    <name type="common">Great blue turaco</name>
    <dbReference type="NCBI Taxonomy" id="103954"/>
    <lineage>
        <taxon>Eukaryota</taxon>
        <taxon>Metazoa</taxon>
        <taxon>Chordata</taxon>
        <taxon>Craniata</taxon>
        <taxon>Vertebrata</taxon>
        <taxon>Euteleostomi</taxon>
        <taxon>Archelosauria</taxon>
        <taxon>Archosauria</taxon>
        <taxon>Dinosauria</taxon>
        <taxon>Saurischia</taxon>
        <taxon>Theropoda</taxon>
        <taxon>Coelurosauria</taxon>
        <taxon>Aves</taxon>
        <taxon>Neognathae</taxon>
        <taxon>Neoaves</taxon>
        <taxon>Otidimorphae</taxon>
        <taxon>Musophagiformes</taxon>
        <taxon>Musophagidae</taxon>
        <taxon>Corythaeola</taxon>
    </lineage>
</organism>
<dbReference type="OrthoDB" id="9034619at2759"/>
<dbReference type="InterPro" id="IPR046906">
    <property type="entry name" value="Mab-21_HhH/H2TH-like"/>
</dbReference>
<dbReference type="EMBL" id="WBMX01000727">
    <property type="protein sequence ID" value="NXC14432.1"/>
    <property type="molecule type" value="Genomic_DNA"/>
</dbReference>
<reference evidence="2" key="1">
    <citation type="submission" date="2019-09" db="EMBL/GenBank/DDBJ databases">
        <title>Bird 10,000 Genomes (B10K) Project - Family phase.</title>
        <authorList>
            <person name="Zhang G."/>
        </authorList>
    </citation>
    <scope>NUCLEOTIDE SEQUENCE</scope>
    <source>
        <strain evidence="2">B10K-CU-031-40</strain>
    </source>
</reference>
<dbReference type="PRINTS" id="PR02107">
    <property type="entry name" value="INOS145TPRIP"/>
</dbReference>
<evidence type="ECO:0000313" key="2">
    <source>
        <dbReference type="EMBL" id="NXC14432.1"/>
    </source>
</evidence>
<accession>A0A851LGK2</accession>
<evidence type="ECO:0000313" key="3">
    <source>
        <dbReference type="Proteomes" id="UP000621168"/>
    </source>
</evidence>
<dbReference type="Proteomes" id="UP000621168">
    <property type="component" value="Unassembled WGS sequence"/>
</dbReference>
<evidence type="ECO:0000259" key="1">
    <source>
        <dbReference type="Pfam" id="PF20266"/>
    </source>
</evidence>
<gene>
    <name evidence="2" type="primary">Itpripl1_1</name>
    <name evidence="2" type="ORF">CORCRI_R12811</name>
</gene>
<dbReference type="InterPro" id="IPR026250">
    <property type="entry name" value="ITPRIP-like"/>
</dbReference>
<dbReference type="Pfam" id="PF20266">
    <property type="entry name" value="Mab-21_C"/>
    <property type="match status" value="1"/>
</dbReference>
<feature type="non-terminal residue" evidence="2">
    <location>
        <position position="161"/>
    </location>
</feature>
<dbReference type="PANTHER" id="PTHR10656">
    <property type="entry name" value="CELL FATE DETERMINING PROTEIN MAB21-RELATED"/>
    <property type="match status" value="1"/>
</dbReference>
<keyword evidence="3" id="KW-1185">Reference proteome</keyword>
<dbReference type="PANTHER" id="PTHR10656:SF40">
    <property type="entry name" value="INOSITOL 1,4,5-TRISPHOSPHATE RECEPTOR-INTERACTING PROTEIN-LIKE 1"/>
    <property type="match status" value="1"/>
</dbReference>
<dbReference type="Gene3D" id="1.10.1410.40">
    <property type="match status" value="1"/>
</dbReference>
<feature type="non-terminal residue" evidence="2">
    <location>
        <position position="1"/>
    </location>
</feature>
<dbReference type="GO" id="GO:0016020">
    <property type="term" value="C:membrane"/>
    <property type="evidence" value="ECO:0007669"/>
    <property type="project" value="TreeGrafter"/>
</dbReference>
<sequence length="161" mass="18558">SSEDIFTPSTMWPESYAVAEAAFFRHVARQEAPHNSCHLECLQVCAHMLVGTTFSTYTLKTVVMHLLTILPMSHWHRRDLVPRLQDIMGYLRRCVENKHLDHYYFGNGNMPDEVVLPLALRTAEPLNLFQHLAQDPDAHAEALRELMDPQDRLMRLLLSGH</sequence>
<proteinExistence type="predicted"/>
<feature type="domain" description="Mab-21-like HhH/H2TH-like" evidence="1">
    <location>
        <begin position="53"/>
        <end position="110"/>
    </location>
</feature>
<comment type="caution">
    <text evidence="2">The sequence shown here is derived from an EMBL/GenBank/DDBJ whole genome shotgun (WGS) entry which is preliminary data.</text>
</comment>
<protein>
    <submittedName>
        <fullName evidence="2">IPIL1 protein</fullName>
    </submittedName>
</protein>